<dbReference type="AlphaFoldDB" id="A0A540VMN2"/>
<dbReference type="NCBIfam" id="NF005425">
    <property type="entry name" value="PRK07006.1"/>
    <property type="match status" value="1"/>
</dbReference>
<dbReference type="InterPro" id="IPR019818">
    <property type="entry name" value="IsoCit/isopropylmalate_DH_CS"/>
</dbReference>
<keyword evidence="22" id="KW-1185">Reference proteome</keyword>
<dbReference type="SMART" id="SM01329">
    <property type="entry name" value="Iso_dh"/>
    <property type="match status" value="1"/>
</dbReference>
<dbReference type="GO" id="GO:0004450">
    <property type="term" value="F:isocitrate dehydrogenase (NADP+) activity"/>
    <property type="evidence" value="ECO:0007669"/>
    <property type="project" value="UniProtKB-UniRule"/>
</dbReference>
<evidence type="ECO:0000256" key="14">
    <source>
        <dbReference type="PIRSR" id="PIRSR604439-1"/>
    </source>
</evidence>
<feature type="binding site" evidence="15">
    <location>
        <position position="389"/>
    </location>
    <ligand>
        <name>NADP(+)</name>
        <dbReference type="ChEBI" id="CHEBI:58349"/>
    </ligand>
</feature>
<feature type="domain" description="Isopropylmalate dehydrogenase-like" evidence="20">
    <location>
        <begin position="29"/>
        <end position="410"/>
    </location>
</feature>
<evidence type="ECO:0000256" key="10">
    <source>
        <dbReference type="ARBA" id="ARBA00022857"/>
    </source>
</evidence>
<keyword evidence="9 16" id="KW-0460">Magnesium</keyword>
<proteinExistence type="inferred from homology"/>
<comment type="similarity">
    <text evidence="2">Belongs to the isocitrate and isopropylmalate dehydrogenases family.</text>
</comment>
<keyword evidence="11" id="KW-0560">Oxidoreductase</keyword>
<organism evidence="21 22">
    <name type="scientific">Litorilinea aerophila</name>
    <dbReference type="NCBI Taxonomy" id="1204385"/>
    <lineage>
        <taxon>Bacteria</taxon>
        <taxon>Bacillati</taxon>
        <taxon>Chloroflexota</taxon>
        <taxon>Caldilineae</taxon>
        <taxon>Caldilineales</taxon>
        <taxon>Caldilineaceae</taxon>
        <taxon>Litorilinea</taxon>
    </lineage>
</organism>
<feature type="binding site" evidence="14">
    <location>
        <position position="120"/>
    </location>
    <ligand>
        <name>D-threo-isocitrate</name>
        <dbReference type="ChEBI" id="CHEBI:15562"/>
    </ligand>
</feature>
<dbReference type="PANTHER" id="PTHR43504">
    <property type="entry name" value="ISOCITRATE DEHYDROGENASE [NADP]"/>
    <property type="match status" value="1"/>
</dbReference>
<accession>A0A540VMN2</accession>
<dbReference type="GO" id="GO:0000287">
    <property type="term" value="F:magnesium ion binding"/>
    <property type="evidence" value="ECO:0007669"/>
    <property type="project" value="InterPro"/>
</dbReference>
<dbReference type="EMBL" id="VIGC01000003">
    <property type="protein sequence ID" value="TQE97393.1"/>
    <property type="molecule type" value="Genomic_DNA"/>
</dbReference>
<evidence type="ECO:0000256" key="1">
    <source>
        <dbReference type="ARBA" id="ARBA00001936"/>
    </source>
</evidence>
<dbReference type="InterPro" id="IPR024084">
    <property type="entry name" value="IsoPropMal-DH-like_dom"/>
</dbReference>
<comment type="cofactor">
    <cofactor evidence="1">
        <name>Mn(2+)</name>
        <dbReference type="ChEBI" id="CHEBI:29035"/>
    </cofactor>
</comment>
<dbReference type="InterPro" id="IPR004439">
    <property type="entry name" value="Isocitrate_DH_NADP_dimer_prok"/>
</dbReference>
<protein>
    <recommendedName>
        <fullName evidence="5 19">Isocitrate dehydrogenase [NADP]</fullName>
        <ecNumber evidence="4 19">1.1.1.42</ecNumber>
    </recommendedName>
</protein>
<dbReference type="Proteomes" id="UP000317371">
    <property type="component" value="Unassembled WGS sequence"/>
</dbReference>
<keyword evidence="10 15" id="KW-0521">NADP</keyword>
<reference evidence="21 22" key="1">
    <citation type="submission" date="2019-06" db="EMBL/GenBank/DDBJ databases">
        <title>Genome sequence of Litorilinea aerophila BAA-2444.</title>
        <authorList>
            <person name="Maclea K.S."/>
            <person name="Maurais E.G."/>
            <person name="Iannazzi L.C."/>
        </authorList>
    </citation>
    <scope>NUCLEOTIDE SEQUENCE [LARGE SCALE GENOMIC DNA]</scope>
    <source>
        <strain evidence="21 22">ATCC BAA-2444</strain>
    </source>
</reference>
<keyword evidence="6 19" id="KW-0329">Glyoxylate bypass</keyword>
<evidence type="ECO:0000256" key="15">
    <source>
        <dbReference type="PIRSR" id="PIRSR604439-2"/>
    </source>
</evidence>
<feature type="modified residue" description="N6-succinyllysine" evidence="18">
    <location>
        <position position="101"/>
    </location>
</feature>
<sequence length="414" mass="45407">MGFEKIVVPIDGEKITLQDGKLQVPDRPIVAFIEGDGTGPDIWAASQPVLEAAVEKAYGGQRKIAWMEVYAGEKANEVYGEPIWLPQETLDAIDEYLVAIKGPLTTPVGGGIRSINVALRQRLDLYACVRPVQYFQGVPSPVKRPELVNMVIFRENTEDIYAGIEWEAYSDGARKVIQFLRDEMGVNKIRFPESSGIGIKPVSEEGTSRLVRAAIQYAIDNNRKSVTLVHKGNIMKFTEGAFMQWGYKVAVEEFGAKPLDGGPWHVLPNGIIIKDVIADAMLQQVLTRPAEYDVIATLNLNGDYISDALAAQVGGIGIAPGANINYVTGRAIFEATHGTAPKYAGQDKVNPSSVILSGEMMLRHLGWHEAADLILKAMERTIGQKIVTYDFARLMEGATEVKCSEFGQALIRNM</sequence>
<feature type="binding site" evidence="15">
    <location>
        <position position="350"/>
    </location>
    <ligand>
        <name>NADP(+)</name>
        <dbReference type="ChEBI" id="CHEBI:58349"/>
    </ligand>
</feature>
<feature type="site" description="Critical for catalysis" evidence="17">
    <location>
        <position position="161"/>
    </location>
</feature>
<evidence type="ECO:0000313" key="21">
    <source>
        <dbReference type="EMBL" id="TQE97393.1"/>
    </source>
</evidence>
<dbReference type="FunCoup" id="A0A540VMN2">
    <property type="interactions" value="344"/>
</dbReference>
<keyword evidence="8 19" id="KW-0479">Metal-binding</keyword>
<evidence type="ECO:0000256" key="17">
    <source>
        <dbReference type="PIRSR" id="PIRSR604439-4"/>
    </source>
</evidence>
<feature type="binding site" evidence="16">
    <location>
        <position position="303"/>
    </location>
    <ligand>
        <name>Mg(2+)</name>
        <dbReference type="ChEBI" id="CHEBI:18420"/>
    </ligand>
</feature>
<evidence type="ECO:0000256" key="7">
    <source>
        <dbReference type="ARBA" id="ARBA00022532"/>
    </source>
</evidence>
<evidence type="ECO:0000256" key="19">
    <source>
        <dbReference type="RuleBase" id="RU004446"/>
    </source>
</evidence>
<dbReference type="GO" id="GO:0006099">
    <property type="term" value="P:tricarboxylic acid cycle"/>
    <property type="evidence" value="ECO:0007669"/>
    <property type="project" value="UniProtKB-UniRule"/>
</dbReference>
<evidence type="ECO:0000256" key="11">
    <source>
        <dbReference type="ARBA" id="ARBA00023002"/>
    </source>
</evidence>
<feature type="binding site" evidence="14">
    <location>
        <position position="154"/>
    </location>
    <ligand>
        <name>D-threo-isocitrate</name>
        <dbReference type="ChEBI" id="CHEBI:15562"/>
    </ligand>
</feature>
<feature type="modified residue" description="N6-acetyllysine" evidence="18">
    <location>
        <position position="143"/>
    </location>
</feature>
<evidence type="ECO:0000256" key="18">
    <source>
        <dbReference type="PIRSR" id="PIRSR604439-5"/>
    </source>
</evidence>
<dbReference type="EC" id="1.1.1.42" evidence="4 19"/>
<evidence type="ECO:0000256" key="12">
    <source>
        <dbReference type="ARBA" id="ARBA00023211"/>
    </source>
</evidence>
<dbReference type="InParanoid" id="A0A540VMN2"/>
<feature type="binding site" evidence="14">
    <location>
        <position position="114"/>
    </location>
    <ligand>
        <name>D-threo-isocitrate</name>
        <dbReference type="ChEBI" id="CHEBI:15562"/>
    </ligand>
</feature>
<dbReference type="OrthoDB" id="9806254at2"/>
<feature type="site" description="Critical for catalysis" evidence="17">
    <location>
        <position position="231"/>
    </location>
</feature>
<feature type="binding site" evidence="14">
    <location>
        <position position="116"/>
    </location>
    <ligand>
        <name>D-threo-isocitrate</name>
        <dbReference type="ChEBI" id="CHEBI:15562"/>
    </ligand>
</feature>
<comment type="subunit">
    <text evidence="3">Homodimer.</text>
</comment>
<dbReference type="RefSeq" id="WP_141608586.1">
    <property type="nucleotide sequence ID" value="NZ_VIGC02000003.1"/>
</dbReference>
<dbReference type="Pfam" id="PF00180">
    <property type="entry name" value="Iso_dh"/>
    <property type="match status" value="1"/>
</dbReference>
<evidence type="ECO:0000256" key="4">
    <source>
        <dbReference type="ARBA" id="ARBA00013013"/>
    </source>
</evidence>
<dbReference type="PANTHER" id="PTHR43504:SF1">
    <property type="entry name" value="ISOCITRATE DEHYDROGENASE [NADP]"/>
    <property type="match status" value="1"/>
</dbReference>
<evidence type="ECO:0000256" key="5">
    <source>
        <dbReference type="ARBA" id="ARBA00019562"/>
    </source>
</evidence>
<gene>
    <name evidence="21" type="ORF">FKZ61_02965</name>
</gene>
<evidence type="ECO:0000313" key="22">
    <source>
        <dbReference type="Proteomes" id="UP000317371"/>
    </source>
</evidence>
<evidence type="ECO:0000256" key="8">
    <source>
        <dbReference type="ARBA" id="ARBA00022723"/>
    </source>
</evidence>
<feature type="binding site" evidence="14">
    <location>
        <position position="130"/>
    </location>
    <ligand>
        <name>D-threo-isocitrate</name>
        <dbReference type="ChEBI" id="CHEBI:15562"/>
    </ligand>
</feature>
<dbReference type="GO" id="GO:0051287">
    <property type="term" value="F:NAD binding"/>
    <property type="evidence" value="ECO:0007669"/>
    <property type="project" value="InterPro"/>
</dbReference>
<evidence type="ECO:0000256" key="3">
    <source>
        <dbReference type="ARBA" id="ARBA00011738"/>
    </source>
</evidence>
<keyword evidence="12 16" id="KW-0464">Manganese</keyword>
<evidence type="ECO:0000256" key="13">
    <source>
        <dbReference type="ARBA" id="ARBA00023554"/>
    </source>
</evidence>
<feature type="binding site" evidence="15">
    <location>
        <position position="393"/>
    </location>
    <ligand>
        <name>NADP(+)</name>
        <dbReference type="ChEBI" id="CHEBI:58349"/>
    </ligand>
</feature>
<dbReference type="NCBIfam" id="TIGR00183">
    <property type="entry name" value="prok_nadp_idh"/>
    <property type="match status" value="1"/>
</dbReference>
<evidence type="ECO:0000259" key="20">
    <source>
        <dbReference type="SMART" id="SM01329"/>
    </source>
</evidence>
<keyword evidence="7 19" id="KW-0816">Tricarboxylic acid cycle</keyword>
<dbReference type="SUPFAM" id="SSF53659">
    <property type="entry name" value="Isocitrate/Isopropylmalate dehydrogenase-like"/>
    <property type="match status" value="1"/>
</dbReference>
<feature type="binding site" evidence="15">
    <location>
        <begin position="337"/>
        <end position="343"/>
    </location>
    <ligand>
        <name>NADP(+)</name>
        <dbReference type="ChEBI" id="CHEBI:58349"/>
    </ligand>
</feature>
<feature type="modified residue" description="Phosphoserine" evidence="18">
    <location>
        <position position="114"/>
    </location>
</feature>
<dbReference type="GO" id="GO:0006097">
    <property type="term" value="P:glyoxylate cycle"/>
    <property type="evidence" value="ECO:0007669"/>
    <property type="project" value="UniProtKB-KW"/>
</dbReference>
<evidence type="ECO:0000256" key="9">
    <source>
        <dbReference type="ARBA" id="ARBA00022842"/>
    </source>
</evidence>
<evidence type="ECO:0000256" key="6">
    <source>
        <dbReference type="ARBA" id="ARBA00022435"/>
    </source>
</evidence>
<dbReference type="Gene3D" id="3.40.718.10">
    <property type="entry name" value="Isopropylmalate Dehydrogenase"/>
    <property type="match status" value="1"/>
</dbReference>
<comment type="catalytic activity">
    <reaction evidence="13">
        <text>D-threo-isocitrate + NADP(+) = 2-oxoglutarate + CO2 + NADPH</text>
        <dbReference type="Rhea" id="RHEA:19629"/>
        <dbReference type="ChEBI" id="CHEBI:15562"/>
        <dbReference type="ChEBI" id="CHEBI:16526"/>
        <dbReference type="ChEBI" id="CHEBI:16810"/>
        <dbReference type="ChEBI" id="CHEBI:57783"/>
        <dbReference type="ChEBI" id="CHEBI:58349"/>
        <dbReference type="EC" id="1.1.1.42"/>
    </reaction>
</comment>
<evidence type="ECO:0000256" key="16">
    <source>
        <dbReference type="PIRSR" id="PIRSR604439-3"/>
    </source>
</evidence>
<dbReference type="PROSITE" id="PS00470">
    <property type="entry name" value="IDH_IMDH"/>
    <property type="match status" value="1"/>
</dbReference>
<feature type="binding site" evidence="15">
    <location>
        <position position="105"/>
    </location>
    <ligand>
        <name>NADP(+)</name>
        <dbReference type="ChEBI" id="CHEBI:58349"/>
    </ligand>
</feature>
<evidence type="ECO:0000256" key="2">
    <source>
        <dbReference type="ARBA" id="ARBA00007769"/>
    </source>
</evidence>
<name>A0A540VMN2_9CHLR</name>
<comment type="cofactor">
    <cofactor evidence="16">
        <name>Mg(2+)</name>
        <dbReference type="ChEBI" id="CHEBI:18420"/>
    </cofactor>
    <cofactor evidence="16">
        <name>Mn(2+)</name>
        <dbReference type="ChEBI" id="CHEBI:29035"/>
    </cofactor>
    <text evidence="16">Binds 1 Mg(2+) or Mn(2+) ion per subunit.</text>
</comment>
<comment type="caution">
    <text evidence="21">The sequence shown here is derived from an EMBL/GenBank/DDBJ whole genome shotgun (WGS) entry which is preliminary data.</text>
</comment>